<accession>A0A5M7B5C4</accession>
<reference evidence="2" key="3">
    <citation type="submission" date="2019-09" db="EMBL/GenBank/DDBJ databases">
        <authorList>
            <person name="Zhang D.-C."/>
        </authorList>
    </citation>
    <scope>NUCLEOTIDE SEQUENCE</scope>
    <source>
        <strain evidence="2">RU-4-M-4</strain>
    </source>
</reference>
<feature type="signal peptide" evidence="1">
    <location>
        <begin position="1"/>
        <end position="18"/>
    </location>
</feature>
<proteinExistence type="predicted"/>
<comment type="caution">
    <text evidence="2">The sequence shown here is derived from an EMBL/GenBank/DDBJ whole genome shotgun (WGS) entry which is preliminary data.</text>
</comment>
<protein>
    <submittedName>
        <fullName evidence="2">Uncharacterized protein</fullName>
    </submittedName>
</protein>
<dbReference type="EMBL" id="VMBF01000006">
    <property type="protein sequence ID" value="TSJ75322.1"/>
    <property type="molecule type" value="Genomic_DNA"/>
</dbReference>
<sequence length="117" mass="13130">MKTVLIVFALFLCNQTFAQQINKDETALPPLILLKYPNIKKAFTQNTSLNKDSFSLFDINNALTTNFTKDDGRHINRNFAFSTSEKLYLSKELLKIAHKFPGDGNNLAIGPKGLLVP</sequence>
<dbReference type="RefSeq" id="WP_144116583.1">
    <property type="nucleotide sequence ID" value="NZ_JACHGE010000009.1"/>
</dbReference>
<dbReference type="Proteomes" id="UP000322315">
    <property type="component" value="Unassembled WGS sequence"/>
</dbReference>
<name>A0A5M7B5C4_9FLAO</name>
<dbReference type="AlphaFoldDB" id="A0A5M7B5C4"/>
<evidence type="ECO:0000313" key="3">
    <source>
        <dbReference type="EMBL" id="TSJ75322.1"/>
    </source>
</evidence>
<dbReference type="Proteomes" id="UP000315145">
    <property type="component" value="Unassembled WGS sequence"/>
</dbReference>
<dbReference type="OrthoDB" id="9933218at2"/>
<evidence type="ECO:0000313" key="2">
    <source>
        <dbReference type="EMBL" id="KAA5824549.1"/>
    </source>
</evidence>
<evidence type="ECO:0000313" key="4">
    <source>
        <dbReference type="Proteomes" id="UP000315145"/>
    </source>
</evidence>
<organism evidence="2 5">
    <name type="scientific">Algibacter amylolyticus</name>
    <dbReference type="NCBI Taxonomy" id="1608400"/>
    <lineage>
        <taxon>Bacteria</taxon>
        <taxon>Pseudomonadati</taxon>
        <taxon>Bacteroidota</taxon>
        <taxon>Flavobacteriia</taxon>
        <taxon>Flavobacteriales</taxon>
        <taxon>Flavobacteriaceae</taxon>
        <taxon>Algibacter</taxon>
    </lineage>
</organism>
<evidence type="ECO:0000313" key="5">
    <source>
        <dbReference type="Proteomes" id="UP000322315"/>
    </source>
</evidence>
<gene>
    <name evidence="2" type="ORF">F2B50_10270</name>
    <name evidence="3" type="ORF">FPF71_10270</name>
</gene>
<keyword evidence="4" id="KW-1185">Reference proteome</keyword>
<evidence type="ECO:0000256" key="1">
    <source>
        <dbReference type="SAM" id="SignalP"/>
    </source>
</evidence>
<reference evidence="2 5" key="1">
    <citation type="journal article" date="2015" name="Int. J. Syst. Evol. Microbiol.">
        <title>Algibacter amylolyticus sp. nov., isolated from intertidal sediment.</title>
        <authorList>
            <person name="Zhang D.C."/>
            <person name="Wu J."/>
            <person name="Neuner K."/>
            <person name="Yao J."/>
            <person name="Margesin R."/>
        </authorList>
    </citation>
    <scope>NUCLEOTIDE SEQUENCE [LARGE SCALE GENOMIC DNA]</scope>
    <source>
        <strain evidence="2 5">RU-4-M-4</strain>
    </source>
</reference>
<reference evidence="3 4" key="2">
    <citation type="submission" date="2019-07" db="EMBL/GenBank/DDBJ databases">
        <title>Algibacter marinivivus sp. nov., isolated from the surface of a marine red alga.</title>
        <authorList>
            <person name="Zhong X."/>
            <person name="Xu W."/>
            <person name="Zhang Y."/>
            <person name="Zhang Q."/>
            <person name="Du Z."/>
        </authorList>
    </citation>
    <scope>NUCLEOTIDE SEQUENCE [LARGE SCALE GENOMIC DNA]</scope>
    <source>
        <strain evidence="3 4">RU-4-M-4</strain>
    </source>
</reference>
<feature type="chain" id="PRO_5024445799" evidence="1">
    <location>
        <begin position="19"/>
        <end position="117"/>
    </location>
</feature>
<dbReference type="EMBL" id="VWRS01000006">
    <property type="protein sequence ID" value="KAA5824549.1"/>
    <property type="molecule type" value="Genomic_DNA"/>
</dbReference>
<keyword evidence="1" id="KW-0732">Signal</keyword>